<dbReference type="EC" id="4.3.2.1" evidence="2 5"/>
<organism evidence="8">
    <name type="scientific">Thermosporothrix sp. COM3</name>
    <dbReference type="NCBI Taxonomy" id="2490863"/>
    <lineage>
        <taxon>Bacteria</taxon>
        <taxon>Bacillati</taxon>
        <taxon>Chloroflexota</taxon>
        <taxon>Ktedonobacteria</taxon>
        <taxon>Ktedonobacterales</taxon>
        <taxon>Thermosporotrichaceae</taxon>
        <taxon>Thermosporothrix</taxon>
    </lineage>
</organism>
<dbReference type="PRINTS" id="PR00149">
    <property type="entry name" value="FUMRATELYASE"/>
</dbReference>
<dbReference type="Pfam" id="PF14698">
    <property type="entry name" value="ASL_C2"/>
    <property type="match status" value="1"/>
</dbReference>
<evidence type="ECO:0000256" key="4">
    <source>
        <dbReference type="ARBA" id="ARBA00023239"/>
    </source>
</evidence>
<protein>
    <recommendedName>
        <fullName evidence="2 5">Argininosuccinate lyase</fullName>
        <shortName evidence="5">ASAL</shortName>
        <ecNumber evidence="2 5">4.3.2.1</ecNumber>
    </recommendedName>
    <alternativeName>
        <fullName evidence="5">Arginosuccinase</fullName>
    </alternativeName>
</protein>
<evidence type="ECO:0000259" key="6">
    <source>
        <dbReference type="Pfam" id="PF00206"/>
    </source>
</evidence>
<dbReference type="InterPro" id="IPR009049">
    <property type="entry name" value="Argininosuccinate_lyase"/>
</dbReference>
<dbReference type="GO" id="GO:0005829">
    <property type="term" value="C:cytosol"/>
    <property type="evidence" value="ECO:0007669"/>
    <property type="project" value="TreeGrafter"/>
</dbReference>
<comment type="pathway">
    <text evidence="1 5">Amino-acid biosynthesis; L-arginine biosynthesis; L-arginine from L-ornithine and carbamoyl phosphate: step 3/3.</text>
</comment>
<dbReference type="UniPathway" id="UPA00068">
    <property type="reaction ID" value="UER00114"/>
</dbReference>
<name>A0A455SMG1_9CHLR</name>
<reference evidence="8" key="1">
    <citation type="submission" date="2018-12" db="EMBL/GenBank/DDBJ databases">
        <title>Novel natural products biosynthetic potential of the class Ktedonobacteria.</title>
        <authorList>
            <person name="Zheng Y."/>
            <person name="Saitou A."/>
            <person name="Wang C.M."/>
            <person name="Toyoda A."/>
            <person name="Minakuchi Y."/>
            <person name="Sekiguchi Y."/>
            <person name="Ueda K."/>
            <person name="Takano H."/>
            <person name="Sakai Y."/>
            <person name="Yokota A."/>
            <person name="Yabe S."/>
        </authorList>
    </citation>
    <scope>NUCLEOTIDE SEQUENCE</scope>
    <source>
        <strain evidence="8">COM3</strain>
    </source>
</reference>
<keyword evidence="5" id="KW-0028">Amino-acid biosynthesis</keyword>
<dbReference type="HAMAP" id="MF_00006">
    <property type="entry name" value="Arg_succ_lyase"/>
    <property type="match status" value="1"/>
</dbReference>
<dbReference type="CDD" id="cd01359">
    <property type="entry name" value="Argininosuccinate_lyase"/>
    <property type="match status" value="1"/>
</dbReference>
<proteinExistence type="inferred from homology"/>
<dbReference type="Gene3D" id="1.10.275.10">
    <property type="entry name" value="Fumarase/aspartase (N-terminal domain)"/>
    <property type="match status" value="1"/>
</dbReference>
<dbReference type="EMBL" id="AP019376">
    <property type="protein sequence ID" value="BBH87385.1"/>
    <property type="molecule type" value="Genomic_DNA"/>
</dbReference>
<gene>
    <name evidence="8" type="primary">argH_1</name>
    <name evidence="5" type="synonym">argH</name>
    <name evidence="8" type="ORF">KTC_21360</name>
</gene>
<feature type="domain" description="Fumarate lyase N-terminal" evidence="6">
    <location>
        <begin position="55"/>
        <end position="300"/>
    </location>
</feature>
<dbReference type="PRINTS" id="PR00145">
    <property type="entry name" value="ARGSUCLYASE"/>
</dbReference>
<keyword evidence="4 5" id="KW-0456">Lyase</keyword>
<dbReference type="PANTHER" id="PTHR43814">
    <property type="entry name" value="ARGININOSUCCINATE LYASE"/>
    <property type="match status" value="1"/>
</dbReference>
<evidence type="ECO:0000256" key="1">
    <source>
        <dbReference type="ARBA" id="ARBA00004941"/>
    </source>
</evidence>
<dbReference type="InterPro" id="IPR029419">
    <property type="entry name" value="Arg_succ_lyase_C"/>
</dbReference>
<dbReference type="InterPro" id="IPR008948">
    <property type="entry name" value="L-Aspartase-like"/>
</dbReference>
<dbReference type="NCBIfam" id="TIGR00838">
    <property type="entry name" value="argH"/>
    <property type="match status" value="1"/>
</dbReference>
<keyword evidence="3 5" id="KW-0055">Arginine biosynthesis</keyword>
<comment type="similarity">
    <text evidence="5">Belongs to the lyase 1 family. Argininosuccinate lyase subfamily.</text>
</comment>
<accession>A0A455SMG1</accession>
<dbReference type="Pfam" id="PF00206">
    <property type="entry name" value="Lyase_1"/>
    <property type="match status" value="1"/>
</dbReference>
<keyword evidence="5" id="KW-0963">Cytoplasm</keyword>
<evidence type="ECO:0000256" key="3">
    <source>
        <dbReference type="ARBA" id="ARBA00022571"/>
    </source>
</evidence>
<evidence type="ECO:0000259" key="7">
    <source>
        <dbReference type="Pfam" id="PF14698"/>
    </source>
</evidence>
<evidence type="ECO:0000313" key="8">
    <source>
        <dbReference type="EMBL" id="BBH87385.1"/>
    </source>
</evidence>
<dbReference type="InterPro" id="IPR000362">
    <property type="entry name" value="Fumarate_lyase_fam"/>
</dbReference>
<dbReference type="SUPFAM" id="SSF48557">
    <property type="entry name" value="L-aspartase-like"/>
    <property type="match status" value="1"/>
</dbReference>
<dbReference type="PANTHER" id="PTHR43814:SF1">
    <property type="entry name" value="ARGININOSUCCINATE LYASE"/>
    <property type="match status" value="1"/>
</dbReference>
<evidence type="ECO:0000256" key="2">
    <source>
        <dbReference type="ARBA" id="ARBA00012338"/>
    </source>
</evidence>
<evidence type="ECO:0000256" key="5">
    <source>
        <dbReference type="HAMAP-Rule" id="MF_00006"/>
    </source>
</evidence>
<dbReference type="GO" id="GO:0004056">
    <property type="term" value="F:argininosuccinate lyase activity"/>
    <property type="evidence" value="ECO:0007669"/>
    <property type="project" value="UniProtKB-UniRule"/>
</dbReference>
<feature type="domain" description="Argininosuccinate lyase C-terminal" evidence="7">
    <location>
        <begin position="371"/>
        <end position="447"/>
    </location>
</feature>
<comment type="subcellular location">
    <subcellularLocation>
        <location evidence="5">Cytoplasm</location>
    </subcellularLocation>
</comment>
<dbReference type="Gene3D" id="1.20.200.10">
    <property type="entry name" value="Fumarase/aspartase (Central domain)"/>
    <property type="match status" value="1"/>
</dbReference>
<dbReference type="GO" id="GO:0042450">
    <property type="term" value="P:L-arginine biosynthetic process via ornithine"/>
    <property type="evidence" value="ECO:0007669"/>
    <property type="project" value="UniProtKB-UniRule"/>
</dbReference>
<dbReference type="InterPro" id="IPR024083">
    <property type="entry name" value="Fumarase/histidase_N"/>
</dbReference>
<sequence length="507" mass="56811">MMGYQEEITRVEGDRFPGKTYAEVVLEPAFNEAKRHLLAPMMAIHKAHLIMLYEQGLLTFAEAQQIARALQALDLEEFRQSEYTGEYEDLFFQVEDRLLHIAGEIAGNLHLARSRNDMGIAIYRMVLREKLLGLLDEALAFRDQLLAFAQDHVETYMIGHTHTQQAQPTTMAHYIVAVTDLLERDIKRLIGAYERCNRSSMGAAALTTSGFAISRERMMELLAFDALIENSYDAIAGADYLAEIAATTQVAAINMGRVVQDLLQWCTQEFAILKVAAPYVQISSIMPQKRNPVSLEHSRALLSSCVSNAQTVVHMMHNTPFGDIVDTEDDMQPYLWKSLDLLGRLYHLLSCVIGTVEVNKEILLQRLQGSFATITELADTLVRTDGLAFRTAHHIASGVVKVALERGLAANEITLALVNDVAQEIIGRPLSLTEAGLKLALDPIHFVKIRSLPGGPEPEEIRRAIASRHEQQATFKIWLAERRNRIAAAEALLDETLQRWNRGEEAR</sequence>
<comment type="catalytic activity">
    <reaction evidence="5">
        <text>2-(N(omega)-L-arginino)succinate = fumarate + L-arginine</text>
        <dbReference type="Rhea" id="RHEA:24020"/>
        <dbReference type="ChEBI" id="CHEBI:29806"/>
        <dbReference type="ChEBI" id="CHEBI:32682"/>
        <dbReference type="ChEBI" id="CHEBI:57472"/>
        <dbReference type="EC" id="4.3.2.1"/>
    </reaction>
</comment>
<dbReference type="InterPro" id="IPR022761">
    <property type="entry name" value="Fumarate_lyase_N"/>
</dbReference>
<dbReference type="AlphaFoldDB" id="A0A455SMG1"/>
<dbReference type="Gene3D" id="1.10.40.30">
    <property type="entry name" value="Fumarase/aspartase (C-terminal domain)"/>
    <property type="match status" value="1"/>
</dbReference>